<organism evidence="5 6">
    <name type="scientific">Paenibacillus shirakamiensis</name>
    <dbReference type="NCBI Taxonomy" id="1265935"/>
    <lineage>
        <taxon>Bacteria</taxon>
        <taxon>Bacillati</taxon>
        <taxon>Bacillota</taxon>
        <taxon>Bacilli</taxon>
        <taxon>Bacillales</taxon>
        <taxon>Paenibacillaceae</taxon>
        <taxon>Paenibacillus</taxon>
    </lineage>
</organism>
<keyword evidence="3" id="KW-1133">Transmembrane helix</keyword>
<dbReference type="Pfam" id="PF00364">
    <property type="entry name" value="Biotin_lipoyl"/>
    <property type="match status" value="1"/>
</dbReference>
<evidence type="ECO:0000259" key="4">
    <source>
        <dbReference type="Pfam" id="PF00364"/>
    </source>
</evidence>
<keyword evidence="3" id="KW-0812">Transmembrane</keyword>
<evidence type="ECO:0000313" key="5">
    <source>
        <dbReference type="EMBL" id="MBP2000830.1"/>
    </source>
</evidence>
<evidence type="ECO:0000256" key="2">
    <source>
        <dbReference type="ARBA" id="ARBA00023054"/>
    </source>
</evidence>
<keyword evidence="2" id="KW-0175">Coiled coil</keyword>
<keyword evidence="3" id="KW-0472">Membrane</keyword>
<dbReference type="Proteomes" id="UP001519288">
    <property type="component" value="Unassembled WGS sequence"/>
</dbReference>
<feature type="transmembrane region" description="Helical" evidence="3">
    <location>
        <begin position="7"/>
        <end position="26"/>
    </location>
</feature>
<dbReference type="InterPro" id="IPR050465">
    <property type="entry name" value="UPF0194_transport"/>
</dbReference>
<comment type="subcellular location">
    <subcellularLocation>
        <location evidence="1">Cell envelope</location>
    </subcellularLocation>
</comment>
<proteinExistence type="predicted"/>
<reference evidence="5 6" key="1">
    <citation type="submission" date="2021-03" db="EMBL/GenBank/DDBJ databases">
        <title>Genomic Encyclopedia of Type Strains, Phase IV (KMG-IV): sequencing the most valuable type-strain genomes for metagenomic binning, comparative biology and taxonomic classification.</title>
        <authorList>
            <person name="Goeker M."/>
        </authorList>
    </citation>
    <scope>NUCLEOTIDE SEQUENCE [LARGE SCALE GENOMIC DNA]</scope>
    <source>
        <strain evidence="5 6">DSM 26806</strain>
    </source>
</reference>
<evidence type="ECO:0000256" key="1">
    <source>
        <dbReference type="ARBA" id="ARBA00004196"/>
    </source>
</evidence>
<dbReference type="SUPFAM" id="SSF51230">
    <property type="entry name" value="Single hybrid motif"/>
    <property type="match status" value="1"/>
</dbReference>
<feature type="domain" description="Lipoyl-binding" evidence="4">
    <location>
        <begin position="52"/>
        <end position="115"/>
    </location>
</feature>
<evidence type="ECO:0000256" key="3">
    <source>
        <dbReference type="SAM" id="Phobius"/>
    </source>
</evidence>
<dbReference type="EMBL" id="JAGGLD010000002">
    <property type="protein sequence ID" value="MBP2000830.1"/>
    <property type="molecule type" value="Genomic_DNA"/>
</dbReference>
<sequence>MKLKMSIYFGLAIALIVGGWLLEMIGKDAVTQAESRKQGILEAEQMTMVYPKATGSIKEIRAAVGQAIKKGDILFKIQSDETTVGSIFAPQDGLISEIMVKPGDLMKQGAPMVILQKNNYFTDLYIQESEIRKLKVNQNIGVDFPYIDHPKQVRGVVTTISAALPFATMRMTREKGQADVSMFLVRVAVDASADVLPGMTAEVKLNEITN</sequence>
<keyword evidence="6" id="KW-1185">Reference proteome</keyword>
<gene>
    <name evidence="5" type="ORF">J2Z69_001861</name>
</gene>
<protein>
    <submittedName>
        <fullName evidence="5">HlyD family secretion protein</fullName>
    </submittedName>
</protein>
<dbReference type="InterPro" id="IPR000089">
    <property type="entry name" value="Biotin_lipoyl"/>
</dbReference>
<evidence type="ECO:0000313" key="6">
    <source>
        <dbReference type="Proteomes" id="UP001519288"/>
    </source>
</evidence>
<dbReference type="PANTHER" id="PTHR32347">
    <property type="entry name" value="EFFLUX SYSTEM COMPONENT YKNX-RELATED"/>
    <property type="match status" value="1"/>
</dbReference>
<comment type="caution">
    <text evidence="5">The sequence shown here is derived from an EMBL/GenBank/DDBJ whole genome shotgun (WGS) entry which is preliminary data.</text>
</comment>
<dbReference type="Gene3D" id="2.40.30.170">
    <property type="match status" value="1"/>
</dbReference>
<name>A0ABS4JID2_9BACL</name>
<dbReference type="Gene3D" id="2.40.50.100">
    <property type="match status" value="1"/>
</dbReference>
<accession>A0ABS4JID2</accession>
<dbReference type="InterPro" id="IPR011053">
    <property type="entry name" value="Single_hybrid_motif"/>
</dbReference>